<sequence length="462" mass="52126">MKYISRSYLLIFVLLVGCSASGEGEQANASQESPNIVFIISDDQAWTDYSFMGHPHIETPHIDELASEGLTFTRGYLTAPVCRPSLASLITGLYPHQHGVTGNDPAFEFDRQSRSRAEWLEARKEVNGVVTNRFNALPSLTDYLSDLGYLSLQTGKWWEGSWKDGGFTHGMTHGDPSRGGRHGDEGLKIGREGMEPIEDFMDEARAREKPFFLWYAPFMPHTPHTPPDSLLNKYLPDAPSESIAKYWAMIDWFDMTVGKLLGSIEQRGLEENTLVVYVTDNGWVQNPDTDNQFIWPSKQSPYDDGIRTPITYKWPGEIPARMDTTTFVSSNDIAATVLSLLDIAPKDALPGINVLDREKLQAREAVYSEDYNHDIADVHEPTKSVEHRVILKRPWKLILPNRQGSPQEAELSGGGRFIDMVEEPKLYHIVNDPHEQQNVASGHPAVVEELTQQLDSWWNPEF</sequence>
<dbReference type="AlphaFoldDB" id="A0A521BNH0"/>
<keyword evidence="10" id="KW-1185">Reference proteome</keyword>
<evidence type="ECO:0000256" key="6">
    <source>
        <dbReference type="ARBA" id="ARBA00022837"/>
    </source>
</evidence>
<protein>
    <submittedName>
        <fullName evidence="9">Uncharacterized sulfatase</fullName>
    </submittedName>
</protein>
<reference evidence="9 10" key="1">
    <citation type="submission" date="2017-05" db="EMBL/GenBank/DDBJ databases">
        <authorList>
            <person name="Varghese N."/>
            <person name="Submissions S."/>
        </authorList>
    </citation>
    <scope>NUCLEOTIDE SEQUENCE [LARGE SCALE GENOMIC DNA]</scope>
    <source>
        <strain evidence="9 10">DSM 21194</strain>
    </source>
</reference>
<dbReference type="OrthoDB" id="9803751at2"/>
<evidence type="ECO:0000313" key="9">
    <source>
        <dbReference type="EMBL" id="SMO48662.1"/>
    </source>
</evidence>
<dbReference type="GO" id="GO:0004065">
    <property type="term" value="F:arylsulfatase activity"/>
    <property type="evidence" value="ECO:0007669"/>
    <property type="project" value="TreeGrafter"/>
</dbReference>
<evidence type="ECO:0000256" key="7">
    <source>
        <dbReference type="SAM" id="SignalP"/>
    </source>
</evidence>
<dbReference type="Gene3D" id="3.30.1120.10">
    <property type="match status" value="1"/>
</dbReference>
<dbReference type="PANTHER" id="PTHR42693">
    <property type="entry name" value="ARYLSULFATASE FAMILY MEMBER"/>
    <property type="match status" value="1"/>
</dbReference>
<evidence type="ECO:0000259" key="8">
    <source>
        <dbReference type="Pfam" id="PF00884"/>
    </source>
</evidence>
<keyword evidence="6" id="KW-0106">Calcium</keyword>
<dbReference type="SUPFAM" id="SSF53649">
    <property type="entry name" value="Alkaline phosphatase-like"/>
    <property type="match status" value="1"/>
</dbReference>
<evidence type="ECO:0000256" key="3">
    <source>
        <dbReference type="ARBA" id="ARBA00022723"/>
    </source>
</evidence>
<evidence type="ECO:0000256" key="2">
    <source>
        <dbReference type="ARBA" id="ARBA00008779"/>
    </source>
</evidence>
<dbReference type="Pfam" id="PF00884">
    <property type="entry name" value="Sulfatase"/>
    <property type="match status" value="1"/>
</dbReference>
<dbReference type="Proteomes" id="UP000317593">
    <property type="component" value="Unassembled WGS sequence"/>
</dbReference>
<dbReference type="PANTHER" id="PTHR42693:SF42">
    <property type="entry name" value="ARYLSULFATASE G"/>
    <property type="match status" value="1"/>
</dbReference>
<evidence type="ECO:0000313" key="10">
    <source>
        <dbReference type="Proteomes" id="UP000317593"/>
    </source>
</evidence>
<feature type="chain" id="PRO_5022162072" evidence="7">
    <location>
        <begin position="23"/>
        <end position="462"/>
    </location>
</feature>
<evidence type="ECO:0000256" key="4">
    <source>
        <dbReference type="ARBA" id="ARBA00022729"/>
    </source>
</evidence>
<dbReference type="Gene3D" id="3.40.720.10">
    <property type="entry name" value="Alkaline Phosphatase, subunit A"/>
    <property type="match status" value="1"/>
</dbReference>
<proteinExistence type="inferred from homology"/>
<comment type="similarity">
    <text evidence="2">Belongs to the sulfatase family.</text>
</comment>
<dbReference type="InterPro" id="IPR017850">
    <property type="entry name" value="Alkaline_phosphatase_core_sf"/>
</dbReference>
<feature type="domain" description="Sulfatase N-terminal" evidence="8">
    <location>
        <begin position="34"/>
        <end position="343"/>
    </location>
</feature>
<dbReference type="InterPro" id="IPR050738">
    <property type="entry name" value="Sulfatase"/>
</dbReference>
<comment type="cofactor">
    <cofactor evidence="1">
        <name>Ca(2+)</name>
        <dbReference type="ChEBI" id="CHEBI:29108"/>
    </cofactor>
</comment>
<dbReference type="InterPro" id="IPR000917">
    <property type="entry name" value="Sulfatase_N"/>
</dbReference>
<feature type="signal peptide" evidence="7">
    <location>
        <begin position="1"/>
        <end position="22"/>
    </location>
</feature>
<evidence type="ECO:0000256" key="1">
    <source>
        <dbReference type="ARBA" id="ARBA00001913"/>
    </source>
</evidence>
<accession>A0A521BNH0</accession>
<dbReference type="PROSITE" id="PS51257">
    <property type="entry name" value="PROKAR_LIPOPROTEIN"/>
    <property type="match status" value="1"/>
</dbReference>
<dbReference type="RefSeq" id="WP_142713465.1">
    <property type="nucleotide sequence ID" value="NZ_FXTH01000003.1"/>
</dbReference>
<dbReference type="CDD" id="cd16027">
    <property type="entry name" value="SGSH"/>
    <property type="match status" value="1"/>
</dbReference>
<organism evidence="9 10">
    <name type="scientific">Fodinibius sediminis</name>
    <dbReference type="NCBI Taxonomy" id="1214077"/>
    <lineage>
        <taxon>Bacteria</taxon>
        <taxon>Pseudomonadati</taxon>
        <taxon>Balneolota</taxon>
        <taxon>Balneolia</taxon>
        <taxon>Balneolales</taxon>
        <taxon>Balneolaceae</taxon>
        <taxon>Fodinibius</taxon>
    </lineage>
</organism>
<keyword evidence="5" id="KW-0378">Hydrolase</keyword>
<dbReference type="EMBL" id="FXTH01000003">
    <property type="protein sequence ID" value="SMO48662.1"/>
    <property type="molecule type" value="Genomic_DNA"/>
</dbReference>
<dbReference type="GO" id="GO:0046872">
    <property type="term" value="F:metal ion binding"/>
    <property type="evidence" value="ECO:0007669"/>
    <property type="project" value="UniProtKB-KW"/>
</dbReference>
<name>A0A521BNH0_9BACT</name>
<keyword evidence="3" id="KW-0479">Metal-binding</keyword>
<evidence type="ECO:0000256" key="5">
    <source>
        <dbReference type="ARBA" id="ARBA00022801"/>
    </source>
</evidence>
<gene>
    <name evidence="9" type="ORF">SAMN06265218_103246</name>
</gene>
<keyword evidence="4 7" id="KW-0732">Signal</keyword>